<gene>
    <name evidence="2" type="ORF">LEUCIP111803_02024</name>
</gene>
<feature type="region of interest" description="Disordered" evidence="1">
    <location>
        <begin position="39"/>
        <end position="68"/>
    </location>
</feature>
<reference evidence="2" key="1">
    <citation type="submission" date="2021-06" db="EMBL/GenBank/DDBJ databases">
        <authorList>
            <person name="Criscuolo A."/>
        </authorList>
    </citation>
    <scope>NUCLEOTIDE SEQUENCE</scope>
    <source>
        <strain evidence="2">CIP111803</strain>
    </source>
</reference>
<comment type="caution">
    <text evidence="2">The sequence shown here is derived from an EMBL/GenBank/DDBJ whole genome shotgun (WGS) entry which is preliminary data.</text>
</comment>
<accession>A0A916JZ84</accession>
<sequence>MNPIKDRRPPVLVVALALCTSAALGIVGCAREAPEIPAAPATQASGSPSNESEVETTGPLLTSGTPVGVMGTDEETRVCFYGETLSLPPGCLGPLLIGWDWAEHPGEYREYEGHPGRRHGQFIVTGYLDETAGTFTLVKAGSADEYVYPEEVPDEELFATACPEPEGGWRVLDETKTNEDTMYEMFEAAEGIDGFSMSWIDSYTAAAPDAQEHSGNDPKHSILNVKVVDDVEAAEAALREIWGGMLCITTGKRTQAELLAMQREIHSEHEYLSSAPEDGEYLGVSTLYDDGTLQREFDRRYGAGAVRVRSELKVVEPAP</sequence>
<keyword evidence="3" id="KW-1185">Reference proteome</keyword>
<evidence type="ECO:0000313" key="2">
    <source>
        <dbReference type="EMBL" id="CAG7616780.1"/>
    </source>
</evidence>
<dbReference type="RefSeq" id="WP_218115960.1">
    <property type="nucleotide sequence ID" value="NZ_CAJVAP010000025.1"/>
</dbReference>
<organism evidence="2 3">
    <name type="scientific">Leucobacter soli</name>
    <dbReference type="NCBI Taxonomy" id="2812850"/>
    <lineage>
        <taxon>Bacteria</taxon>
        <taxon>Bacillati</taxon>
        <taxon>Actinomycetota</taxon>
        <taxon>Actinomycetes</taxon>
        <taxon>Micrococcales</taxon>
        <taxon>Microbacteriaceae</taxon>
        <taxon>Leucobacter</taxon>
    </lineage>
</organism>
<protein>
    <submittedName>
        <fullName evidence="2">Uncharacterized protein</fullName>
    </submittedName>
</protein>
<proteinExistence type="predicted"/>
<evidence type="ECO:0000313" key="3">
    <source>
        <dbReference type="Proteomes" id="UP000693892"/>
    </source>
</evidence>
<dbReference type="EMBL" id="CAJVAP010000025">
    <property type="protein sequence ID" value="CAG7616780.1"/>
    <property type="molecule type" value="Genomic_DNA"/>
</dbReference>
<name>A0A916JZ84_9MICO</name>
<dbReference type="Proteomes" id="UP000693892">
    <property type="component" value="Unassembled WGS sequence"/>
</dbReference>
<evidence type="ECO:0000256" key="1">
    <source>
        <dbReference type="SAM" id="MobiDB-lite"/>
    </source>
</evidence>
<dbReference type="AlphaFoldDB" id="A0A916JZ84"/>
<dbReference type="PROSITE" id="PS51257">
    <property type="entry name" value="PROKAR_LIPOPROTEIN"/>
    <property type="match status" value="1"/>
</dbReference>